<dbReference type="RefSeq" id="WP_344874685.1">
    <property type="nucleotide sequence ID" value="NZ_BAAAZP010000027.1"/>
</dbReference>
<dbReference type="EMBL" id="BAAAZP010000027">
    <property type="protein sequence ID" value="GAA3654417.1"/>
    <property type="molecule type" value="Genomic_DNA"/>
</dbReference>
<accession>A0ABP7BA67</accession>
<sequence>MSGEEKVQAGQGSRITVELIDVLMRGLETARSNALVAGEETSLFCGVAYSNGPVSCPVSYWHSDTGTGEVCPWLYTHA</sequence>
<comment type="caution">
    <text evidence="1">The sequence shown here is derived from an EMBL/GenBank/DDBJ whole genome shotgun (WGS) entry which is preliminary data.</text>
</comment>
<organism evidence="1 2">
    <name type="scientific">Nonomuraea antimicrobica</name>
    <dbReference type="NCBI Taxonomy" id="561173"/>
    <lineage>
        <taxon>Bacteria</taxon>
        <taxon>Bacillati</taxon>
        <taxon>Actinomycetota</taxon>
        <taxon>Actinomycetes</taxon>
        <taxon>Streptosporangiales</taxon>
        <taxon>Streptosporangiaceae</taxon>
        <taxon>Nonomuraea</taxon>
    </lineage>
</organism>
<proteinExistence type="predicted"/>
<protein>
    <submittedName>
        <fullName evidence="1">Uncharacterized protein</fullName>
    </submittedName>
</protein>
<keyword evidence="2" id="KW-1185">Reference proteome</keyword>
<gene>
    <name evidence="1" type="ORF">GCM10022224_016690</name>
</gene>
<name>A0ABP7BA67_9ACTN</name>
<evidence type="ECO:0000313" key="1">
    <source>
        <dbReference type="EMBL" id="GAA3654417.1"/>
    </source>
</evidence>
<reference evidence="2" key="1">
    <citation type="journal article" date="2019" name="Int. J. Syst. Evol. Microbiol.">
        <title>The Global Catalogue of Microorganisms (GCM) 10K type strain sequencing project: providing services to taxonomists for standard genome sequencing and annotation.</title>
        <authorList>
            <consortium name="The Broad Institute Genomics Platform"/>
            <consortium name="The Broad Institute Genome Sequencing Center for Infectious Disease"/>
            <person name="Wu L."/>
            <person name="Ma J."/>
        </authorList>
    </citation>
    <scope>NUCLEOTIDE SEQUENCE [LARGE SCALE GENOMIC DNA]</scope>
    <source>
        <strain evidence="2">JCM 16904</strain>
    </source>
</reference>
<evidence type="ECO:0000313" key="2">
    <source>
        <dbReference type="Proteomes" id="UP001500902"/>
    </source>
</evidence>
<dbReference type="Proteomes" id="UP001500902">
    <property type="component" value="Unassembled WGS sequence"/>
</dbReference>